<dbReference type="AlphaFoldDB" id="F4CBI0"/>
<dbReference type="KEGG" id="shg:Sph21_0853"/>
<dbReference type="STRING" id="743722.Sph21_0853"/>
<sequence>MKKTKLTFQAKESFIFNQTKKSKFKDSDPTVLPTTTILVIPKI</sequence>
<dbReference type="EMBL" id="CP002584">
    <property type="protein sequence ID" value="ADZ77428.1"/>
    <property type="molecule type" value="Genomic_DNA"/>
</dbReference>
<dbReference type="HOGENOM" id="CLU_3239766_0_0_10"/>
<gene>
    <name evidence="1" type="ordered locus">Sph21_0853</name>
</gene>
<accession>F4CBI0</accession>
<dbReference type="PATRIC" id="fig|743722.3.peg.914"/>
<evidence type="ECO:0000313" key="1">
    <source>
        <dbReference type="EMBL" id="ADZ77428.1"/>
    </source>
</evidence>
<organism evidence="1">
    <name type="scientific">Sphingobacterium sp. (strain 21)</name>
    <dbReference type="NCBI Taxonomy" id="743722"/>
    <lineage>
        <taxon>Bacteria</taxon>
        <taxon>Pseudomonadati</taxon>
        <taxon>Bacteroidota</taxon>
        <taxon>Sphingobacteriia</taxon>
        <taxon>Sphingobacteriales</taxon>
        <taxon>Sphingobacteriaceae</taxon>
        <taxon>Sphingobacterium</taxon>
    </lineage>
</organism>
<proteinExistence type="predicted"/>
<protein>
    <submittedName>
        <fullName evidence="1">Uncharacterized protein</fullName>
    </submittedName>
</protein>
<reference evidence="1" key="1">
    <citation type="submission" date="2011-03" db="EMBL/GenBank/DDBJ databases">
        <title>Complete sequence of Sphingobacterium sp. 21.</title>
        <authorList>
            <consortium name="US DOE Joint Genome Institute"/>
            <person name="Lucas S."/>
            <person name="Copeland A."/>
            <person name="Lapidus A."/>
            <person name="Cheng J.-F."/>
            <person name="Goodwin L."/>
            <person name="Pitluck S."/>
            <person name="Davenport K."/>
            <person name="Detter J.C."/>
            <person name="Han C."/>
            <person name="Tapia R."/>
            <person name="Land M."/>
            <person name="Hauser L."/>
            <person name="Kyrpides N."/>
            <person name="Ivanova N."/>
            <person name="Ovchinnikova G."/>
            <person name="Pagani I."/>
            <person name="Siebers A.K."/>
            <person name="Allgaier M."/>
            <person name="Thelen M.P."/>
            <person name="Hugenholtz P."/>
            <person name="Woyke T."/>
        </authorList>
    </citation>
    <scope>NUCLEOTIDE SEQUENCE</scope>
    <source>
        <strain evidence="1">21</strain>
    </source>
</reference>
<name>F4CBI0_SPHS2</name>